<organism evidence="1 2">
    <name type="scientific">Granulosicoccus antarcticus IMCC3135</name>
    <dbReference type="NCBI Taxonomy" id="1192854"/>
    <lineage>
        <taxon>Bacteria</taxon>
        <taxon>Pseudomonadati</taxon>
        <taxon>Pseudomonadota</taxon>
        <taxon>Gammaproteobacteria</taxon>
        <taxon>Chromatiales</taxon>
        <taxon>Granulosicoccaceae</taxon>
        <taxon>Granulosicoccus</taxon>
    </lineage>
</organism>
<dbReference type="RefSeq" id="WP_088919427.1">
    <property type="nucleotide sequence ID" value="NZ_CP018632.1"/>
</dbReference>
<protein>
    <submittedName>
        <fullName evidence="1">N-acetylglucosamine repressor</fullName>
    </submittedName>
</protein>
<dbReference type="KEGG" id="gai:IMCC3135_21570"/>
<dbReference type="InterPro" id="IPR036390">
    <property type="entry name" value="WH_DNA-bd_sf"/>
</dbReference>
<dbReference type="PANTHER" id="PTHR18964:SF173">
    <property type="entry name" value="GLUCOKINASE"/>
    <property type="match status" value="1"/>
</dbReference>
<dbReference type="InterPro" id="IPR000600">
    <property type="entry name" value="ROK"/>
</dbReference>
<dbReference type="SUPFAM" id="SSF53067">
    <property type="entry name" value="Actin-like ATPase domain"/>
    <property type="match status" value="1"/>
</dbReference>
<dbReference type="Gene3D" id="1.10.10.10">
    <property type="entry name" value="Winged helix-like DNA-binding domain superfamily/Winged helix DNA-binding domain"/>
    <property type="match status" value="1"/>
</dbReference>
<dbReference type="PANTHER" id="PTHR18964">
    <property type="entry name" value="ROK (REPRESSOR, ORF, KINASE) FAMILY"/>
    <property type="match status" value="1"/>
</dbReference>
<dbReference type="Pfam" id="PF00480">
    <property type="entry name" value="ROK"/>
    <property type="match status" value="1"/>
</dbReference>
<dbReference type="Gene3D" id="3.30.420.40">
    <property type="match status" value="2"/>
</dbReference>
<dbReference type="InterPro" id="IPR043129">
    <property type="entry name" value="ATPase_NBD"/>
</dbReference>
<evidence type="ECO:0000313" key="1">
    <source>
        <dbReference type="EMBL" id="ASJ74391.1"/>
    </source>
</evidence>
<dbReference type="AlphaFoldDB" id="A0A2Z2NWG0"/>
<gene>
    <name evidence="1" type="primary">nagC_2</name>
    <name evidence="1" type="ORF">IMCC3135_21570</name>
</gene>
<evidence type="ECO:0000313" key="2">
    <source>
        <dbReference type="Proteomes" id="UP000250079"/>
    </source>
</evidence>
<reference evidence="1 2" key="1">
    <citation type="submission" date="2016-12" db="EMBL/GenBank/DDBJ databases">
        <authorList>
            <person name="Song W.-J."/>
            <person name="Kurnit D.M."/>
        </authorList>
    </citation>
    <scope>NUCLEOTIDE SEQUENCE [LARGE SCALE GENOMIC DNA]</scope>
    <source>
        <strain evidence="1 2">IMCC3135</strain>
    </source>
</reference>
<dbReference type="EMBL" id="CP018632">
    <property type="protein sequence ID" value="ASJ74391.1"/>
    <property type="molecule type" value="Genomic_DNA"/>
</dbReference>
<dbReference type="SUPFAM" id="SSF46785">
    <property type="entry name" value="Winged helix' DNA-binding domain"/>
    <property type="match status" value="1"/>
</dbReference>
<dbReference type="Proteomes" id="UP000250079">
    <property type="component" value="Chromosome"/>
</dbReference>
<dbReference type="InterPro" id="IPR036388">
    <property type="entry name" value="WH-like_DNA-bd_sf"/>
</dbReference>
<sequence>MQPSSLIRSDDLRNENRRRLLDTLRAEGPCAPARVRALTGLSAASISMLSSQMVEQGILLSERYPTHLDKNLRGRPRSQLSLNPAAGHVLTIALTIDRIRIRLVDYAGKICATREQYLETRILDASQLLAVLCENIDELLSRHDAMRLRHIGVGFQGQTEHATGALLWSPIIRDHNIPLGAMLRQRYAVSISVNNDCRLIAQALSRSQAEVLGKTFATVLFSHGVGLGLYLNGQPFAGTRSSAMEIGHLRYKSGGALCRCGRRGCIEAYAADYGIERLAKAQPIDQEPAGRVTEASMDLLIAAAQAGEQTTVEAFVTAGKAVGEGLVNLFTLFDPMPVALVGHNDEAFDLMRTGIHAILDSHLPDGPEASELLHRFAQDDPLLSQGLIDNSLNQVDRLFADQKTDIDLTG</sequence>
<keyword evidence="2" id="KW-1185">Reference proteome</keyword>
<proteinExistence type="predicted"/>
<dbReference type="OrthoDB" id="8595273at2"/>
<accession>A0A2Z2NWG0</accession>
<name>A0A2Z2NWG0_9GAMM</name>